<comment type="function">
    <text evidence="2 7">Catalyzes the interconversion of 2-phosphoglycerate and 3-phosphoglycerate.</text>
</comment>
<dbReference type="NCBIfam" id="TIGR00306">
    <property type="entry name" value="apgM"/>
    <property type="match status" value="1"/>
</dbReference>
<keyword evidence="5 7" id="KW-0324">Glycolysis</keyword>
<evidence type="ECO:0000256" key="5">
    <source>
        <dbReference type="ARBA" id="ARBA00023152"/>
    </source>
</evidence>
<comment type="caution">
    <text evidence="9">The sequence shown here is derived from an EMBL/GenBank/DDBJ whole genome shotgun (WGS) entry which is preliminary data.</text>
</comment>
<dbReference type="HAMAP" id="MF_01402_A">
    <property type="entry name" value="ApgM_A"/>
    <property type="match status" value="1"/>
</dbReference>
<dbReference type="Pfam" id="PF01676">
    <property type="entry name" value="Metalloenzyme"/>
    <property type="match status" value="1"/>
</dbReference>
<evidence type="ECO:0000256" key="4">
    <source>
        <dbReference type="ARBA" id="ARBA00005524"/>
    </source>
</evidence>
<comment type="catalytic activity">
    <reaction evidence="1 7">
        <text>(2R)-2-phosphoglycerate = (2R)-3-phosphoglycerate</text>
        <dbReference type="Rhea" id="RHEA:15901"/>
        <dbReference type="ChEBI" id="CHEBI:58272"/>
        <dbReference type="ChEBI" id="CHEBI:58289"/>
        <dbReference type="EC" id="5.4.2.12"/>
    </reaction>
</comment>
<dbReference type="UniPathway" id="UPA00109">
    <property type="reaction ID" value="UER00186"/>
</dbReference>
<dbReference type="InterPro" id="IPR017850">
    <property type="entry name" value="Alkaline_phosphatase_core_sf"/>
</dbReference>
<sequence>MRAILILLDGLGDRASEILNNKTPLQFAKTPNLDRLAENGMCGLMTTYKEGIPLGTEVAHFLLWGYSLEEFPGRGVIEALGEDIEIEKNAIYLRASLGFVKKDEKGFLVIDRRTKDISREEIEKLVDSLPTCVDGYKFELFYSFDVHFILKIKERNGWISDKISDSDPFYKNRYVMKVKAIRELCKSEVEYSKAKDTARALNKYLLNVYKILQNHKINRKRRKLEKMPANFLLTKWASRYKRVESFKEKWGMNAVILAESSLFKGLAKFLGMDFIKIESFEEGIDLIPELDYDFIHLHTKETDEAAHTKNPLNKVKVIEKIDKLIGNLKLREDDLLIITADHSTPSVGNLIHSGESVPILFYGKNVRVDNVKEFNEISCSNGHLRIRGEELMHLILNYTDRALLYGLRSGDRLRYYIPKDDEIDLLEG</sequence>
<dbReference type="InterPro" id="IPR042253">
    <property type="entry name" value="Pglycerate_mutase_ApgM_sf"/>
</dbReference>
<evidence type="ECO:0000256" key="2">
    <source>
        <dbReference type="ARBA" id="ARBA00002315"/>
    </source>
</evidence>
<dbReference type="PIRSF" id="PIRSF006392">
    <property type="entry name" value="IPGAM_arch"/>
    <property type="match status" value="1"/>
</dbReference>
<reference evidence="9" key="1">
    <citation type="journal article" date="2020" name="bioRxiv">
        <title>A rank-normalized archaeal taxonomy based on genome phylogeny resolves widespread incomplete and uneven classifications.</title>
        <authorList>
            <person name="Rinke C."/>
            <person name="Chuvochina M."/>
            <person name="Mussig A.J."/>
            <person name="Chaumeil P.-A."/>
            <person name="Waite D.W."/>
            <person name="Whitman W.B."/>
            <person name="Parks D.H."/>
            <person name="Hugenholtz P."/>
        </authorList>
    </citation>
    <scope>NUCLEOTIDE SEQUENCE</scope>
    <source>
        <strain evidence="9">UBA8849</strain>
    </source>
</reference>
<dbReference type="SMR" id="A0A832T4V2"/>
<dbReference type="Pfam" id="PF10143">
    <property type="entry name" value="PhosphMutase"/>
    <property type="match status" value="1"/>
</dbReference>
<name>A0A832T4V2_9EURY</name>
<dbReference type="InterPro" id="IPR004456">
    <property type="entry name" value="Pglycerate_mutase_ApgM"/>
</dbReference>
<dbReference type="Proteomes" id="UP000645676">
    <property type="component" value="Unassembled WGS sequence"/>
</dbReference>
<dbReference type="PANTHER" id="PTHR31209">
    <property type="entry name" value="COFACTOR-INDEPENDENT PHOSPHOGLYCERATE MUTASE"/>
    <property type="match status" value="1"/>
</dbReference>
<comment type="pathway">
    <text evidence="3 7">Carbohydrate degradation; glycolysis; pyruvate from D-glyceraldehyde 3-phosphate: step 3/5.</text>
</comment>
<dbReference type="PANTHER" id="PTHR31209:SF0">
    <property type="entry name" value="METALLOENZYME DOMAIN-CONTAINING PROTEIN"/>
    <property type="match status" value="1"/>
</dbReference>
<dbReference type="CDD" id="cd16011">
    <property type="entry name" value="iPGM_like"/>
    <property type="match status" value="1"/>
</dbReference>
<protein>
    <recommendedName>
        <fullName evidence="7">2,3-bisphosphoglycerate-independent phosphoglycerate mutase</fullName>
        <shortName evidence="7">BPG-independent PGAM</shortName>
        <shortName evidence="7">Phosphoglyceromutase</shortName>
        <shortName evidence="7">aPGAM</shortName>
        <ecNumber evidence="7">5.4.2.12</ecNumber>
    </recommendedName>
</protein>
<gene>
    <name evidence="7 9" type="primary">apgM</name>
    <name evidence="9" type="ORF">HA335_05900</name>
</gene>
<dbReference type="SUPFAM" id="SSF53649">
    <property type="entry name" value="Alkaline phosphatase-like"/>
    <property type="match status" value="1"/>
</dbReference>
<dbReference type="InterPro" id="IPR023665">
    <property type="entry name" value="ApgAM_prokaryotes"/>
</dbReference>
<dbReference type="OMA" id="HIHTKEP"/>
<dbReference type="Gene3D" id="3.30.70.2130">
    <property type="entry name" value="Metalloenzyme domain"/>
    <property type="match status" value="1"/>
</dbReference>
<proteinExistence type="inferred from homology"/>
<dbReference type="GO" id="GO:0004619">
    <property type="term" value="F:phosphoglycerate mutase activity"/>
    <property type="evidence" value="ECO:0007669"/>
    <property type="project" value="UniProtKB-UniRule"/>
</dbReference>
<dbReference type="AlphaFoldDB" id="A0A832T4V2"/>
<evidence type="ECO:0000256" key="7">
    <source>
        <dbReference type="HAMAP-Rule" id="MF_01402"/>
    </source>
</evidence>
<evidence type="ECO:0000256" key="3">
    <source>
        <dbReference type="ARBA" id="ARBA00004798"/>
    </source>
</evidence>
<dbReference type="EMBL" id="DUJR01000030">
    <property type="protein sequence ID" value="HII60083.1"/>
    <property type="molecule type" value="Genomic_DNA"/>
</dbReference>
<evidence type="ECO:0000313" key="10">
    <source>
        <dbReference type="Proteomes" id="UP000645676"/>
    </source>
</evidence>
<evidence type="ECO:0000259" key="8">
    <source>
        <dbReference type="Pfam" id="PF01676"/>
    </source>
</evidence>
<accession>A0A832T4V2</accession>
<dbReference type="EC" id="5.4.2.12" evidence="7"/>
<evidence type="ECO:0000313" key="9">
    <source>
        <dbReference type="EMBL" id="HII60083.1"/>
    </source>
</evidence>
<keyword evidence="6 7" id="KW-0413">Isomerase</keyword>
<dbReference type="GO" id="GO:0006096">
    <property type="term" value="P:glycolytic process"/>
    <property type="evidence" value="ECO:0007669"/>
    <property type="project" value="UniProtKB-UniRule"/>
</dbReference>
<dbReference type="InterPro" id="IPR006124">
    <property type="entry name" value="Metalloenzyme"/>
</dbReference>
<comment type="similarity">
    <text evidence="4 7">Belongs to the BPG-independent phosphoglycerate mutase family. A-PGAM subfamily.</text>
</comment>
<dbReference type="Gene3D" id="3.40.720.10">
    <property type="entry name" value="Alkaline Phosphatase, subunit A"/>
    <property type="match status" value="2"/>
</dbReference>
<feature type="domain" description="Metalloenzyme" evidence="8">
    <location>
        <begin position="1"/>
        <end position="397"/>
    </location>
</feature>
<dbReference type="GO" id="GO:0046872">
    <property type="term" value="F:metal ion binding"/>
    <property type="evidence" value="ECO:0007669"/>
    <property type="project" value="InterPro"/>
</dbReference>
<evidence type="ECO:0000256" key="1">
    <source>
        <dbReference type="ARBA" id="ARBA00000370"/>
    </source>
</evidence>
<organism evidence="9 10">
    <name type="scientific">Methanocaldococcus jannaschii</name>
    <dbReference type="NCBI Taxonomy" id="2190"/>
    <lineage>
        <taxon>Archaea</taxon>
        <taxon>Methanobacteriati</taxon>
        <taxon>Methanobacteriota</taxon>
        <taxon>Methanomada group</taxon>
        <taxon>Methanococci</taxon>
        <taxon>Methanococcales</taxon>
        <taxon>Methanocaldococcaceae</taxon>
        <taxon>Methanocaldococcus</taxon>
    </lineage>
</organism>
<evidence type="ECO:0000256" key="6">
    <source>
        <dbReference type="ARBA" id="ARBA00023235"/>
    </source>
</evidence>